<reference evidence="8 9" key="1">
    <citation type="submission" date="2018-06" db="EMBL/GenBank/DDBJ databases">
        <authorList>
            <consortium name="Pathogen Informatics"/>
            <person name="Doyle S."/>
        </authorList>
    </citation>
    <scope>NUCLEOTIDE SEQUENCE [LARGE SCALE GENOMIC DNA]</scope>
    <source>
        <strain evidence="8 9">NCTC10526</strain>
    </source>
</reference>
<dbReference type="InterPro" id="IPR038445">
    <property type="entry name" value="NCDase_C_sf"/>
</dbReference>
<comment type="cofactor">
    <cofactor evidence="3">
        <name>Zn(2+)</name>
        <dbReference type="ChEBI" id="CHEBI:29105"/>
    </cofactor>
    <text evidence="3">Binds 1 zinc ion per subunit.</text>
</comment>
<dbReference type="GO" id="GO:0046512">
    <property type="term" value="P:sphingosine biosynthetic process"/>
    <property type="evidence" value="ECO:0007669"/>
    <property type="project" value="TreeGrafter"/>
</dbReference>
<dbReference type="Pfam" id="PF17048">
    <property type="entry name" value="Ceramidse_alk_C"/>
    <property type="match status" value="1"/>
</dbReference>
<dbReference type="Gene3D" id="2.60.40.2300">
    <property type="entry name" value="Neutral/alkaline non-lysosomal ceramidase, C-terminal domain"/>
    <property type="match status" value="1"/>
</dbReference>
<dbReference type="GO" id="GO:0016020">
    <property type="term" value="C:membrane"/>
    <property type="evidence" value="ECO:0007669"/>
    <property type="project" value="GOC"/>
</dbReference>
<dbReference type="InterPro" id="IPR031329">
    <property type="entry name" value="NEUT/ALK_ceramidase_N"/>
</dbReference>
<dbReference type="STRING" id="1123034.GCA_000685805_02262"/>
<dbReference type="GO" id="GO:0046514">
    <property type="term" value="P:ceramide catabolic process"/>
    <property type="evidence" value="ECO:0007669"/>
    <property type="project" value="InterPro"/>
</dbReference>
<keyword evidence="3" id="KW-0862">Zinc</keyword>
<evidence type="ECO:0000256" key="1">
    <source>
        <dbReference type="ARBA" id="ARBA00009835"/>
    </source>
</evidence>
<keyword evidence="4" id="KW-0443">Lipid metabolism</keyword>
<dbReference type="EMBL" id="UGVC01000001">
    <property type="protein sequence ID" value="SUD92215.1"/>
    <property type="molecule type" value="Genomic_DNA"/>
</dbReference>
<evidence type="ECO:0000313" key="9">
    <source>
        <dbReference type="Proteomes" id="UP000254123"/>
    </source>
</evidence>
<feature type="binding site" evidence="3">
    <location>
        <position position="482"/>
    </location>
    <ligand>
        <name>Zn(2+)</name>
        <dbReference type="ChEBI" id="CHEBI:29105"/>
    </ligand>
</feature>
<keyword evidence="4" id="KW-0746">Sphingolipid metabolism</keyword>
<dbReference type="Pfam" id="PF04734">
    <property type="entry name" value="Ceramidase_alk"/>
    <property type="match status" value="1"/>
</dbReference>
<feature type="domain" description="Neutral/alkaline non-lysosomal ceramidase N-terminal" evidence="6">
    <location>
        <begin position="52"/>
        <end position="548"/>
    </location>
</feature>
<organism evidence="8 9">
    <name type="scientific">Psychrobacter phenylpyruvicus</name>
    <dbReference type="NCBI Taxonomy" id="29432"/>
    <lineage>
        <taxon>Bacteria</taxon>
        <taxon>Pseudomonadati</taxon>
        <taxon>Pseudomonadota</taxon>
        <taxon>Gammaproteobacteria</taxon>
        <taxon>Moraxellales</taxon>
        <taxon>Moraxellaceae</taxon>
        <taxon>Psychrobacter</taxon>
    </lineage>
</organism>
<evidence type="ECO:0000256" key="2">
    <source>
        <dbReference type="ARBA" id="ARBA00022801"/>
    </source>
</evidence>
<evidence type="ECO:0000256" key="5">
    <source>
        <dbReference type="SAM" id="SignalP"/>
    </source>
</evidence>
<dbReference type="GO" id="GO:0017040">
    <property type="term" value="F:N-acylsphingosine amidohydrolase activity"/>
    <property type="evidence" value="ECO:0007669"/>
    <property type="project" value="UniProtKB-UniRule"/>
</dbReference>
<comment type="catalytic activity">
    <reaction evidence="4">
        <text>an N-acylsphing-4-enine + H2O = sphing-4-enine + a fatty acid</text>
        <dbReference type="Rhea" id="RHEA:20856"/>
        <dbReference type="ChEBI" id="CHEBI:15377"/>
        <dbReference type="ChEBI" id="CHEBI:28868"/>
        <dbReference type="ChEBI" id="CHEBI:52639"/>
        <dbReference type="ChEBI" id="CHEBI:57756"/>
        <dbReference type="EC" id="3.5.1.23"/>
    </reaction>
</comment>
<dbReference type="GO" id="GO:0046872">
    <property type="term" value="F:metal ion binding"/>
    <property type="evidence" value="ECO:0007669"/>
    <property type="project" value="UniProtKB-KW"/>
</dbReference>
<dbReference type="PANTHER" id="PTHR12670:SF1">
    <property type="entry name" value="NEUTRAL CERAMIDASE"/>
    <property type="match status" value="1"/>
</dbReference>
<feature type="binding site" evidence="3">
    <location>
        <position position="519"/>
    </location>
    <ligand>
        <name>Zn(2+)</name>
        <dbReference type="ChEBI" id="CHEBI:29105"/>
    </ligand>
</feature>
<dbReference type="Proteomes" id="UP000254123">
    <property type="component" value="Unassembled WGS sequence"/>
</dbReference>
<keyword evidence="5" id="KW-0732">Signal</keyword>
<dbReference type="GO" id="GO:0042759">
    <property type="term" value="P:long-chain fatty acid biosynthetic process"/>
    <property type="evidence" value="ECO:0007669"/>
    <property type="project" value="TreeGrafter"/>
</dbReference>
<dbReference type="InterPro" id="IPR006823">
    <property type="entry name" value="Ceramidase_alk"/>
</dbReference>
<name>A0A379LQ72_9GAMM</name>
<protein>
    <recommendedName>
        <fullName evidence="4">Neutral ceramidase</fullName>
        <ecNumber evidence="4">3.5.1.23</ecNumber>
    </recommendedName>
</protein>
<feature type="chain" id="PRO_5016722509" description="Neutral ceramidase" evidence="5">
    <location>
        <begin position="20"/>
        <end position="710"/>
    </location>
</feature>
<evidence type="ECO:0000313" key="8">
    <source>
        <dbReference type="EMBL" id="SUD92215.1"/>
    </source>
</evidence>
<feature type="domain" description="Neutral/alkaline non-lysosomal ceramidase C-terminal" evidence="7">
    <location>
        <begin position="551"/>
        <end position="709"/>
    </location>
</feature>
<comment type="similarity">
    <text evidence="1 4">Belongs to the neutral ceramidase family.</text>
</comment>
<feature type="binding site" evidence="3">
    <location>
        <position position="145"/>
    </location>
    <ligand>
        <name>Zn(2+)</name>
        <dbReference type="ChEBI" id="CHEBI:29105"/>
    </ligand>
</feature>
<evidence type="ECO:0000256" key="4">
    <source>
        <dbReference type="RuleBase" id="RU366019"/>
    </source>
</evidence>
<evidence type="ECO:0000256" key="3">
    <source>
        <dbReference type="PIRSR" id="PIRSR606823-2"/>
    </source>
</evidence>
<dbReference type="InterPro" id="IPR031331">
    <property type="entry name" value="NEUT/ALK_ceramidase_C"/>
</dbReference>
<dbReference type="GO" id="GO:0005576">
    <property type="term" value="C:extracellular region"/>
    <property type="evidence" value="ECO:0007669"/>
    <property type="project" value="TreeGrafter"/>
</dbReference>
<dbReference type="RefSeq" id="WP_081794466.1">
    <property type="nucleotide sequence ID" value="NZ_CAJHAQ010000001.1"/>
</dbReference>
<dbReference type="AlphaFoldDB" id="A0A379LQ72"/>
<keyword evidence="9" id="KW-1185">Reference proteome</keyword>
<evidence type="ECO:0000259" key="6">
    <source>
        <dbReference type="Pfam" id="PF04734"/>
    </source>
</evidence>
<dbReference type="EC" id="3.5.1.23" evidence="4"/>
<proteinExistence type="inferred from homology"/>
<feature type="signal peptide" evidence="5">
    <location>
        <begin position="1"/>
        <end position="19"/>
    </location>
</feature>
<keyword evidence="3" id="KW-0479">Metal-binding</keyword>
<feature type="binding site" evidence="3">
    <location>
        <position position="257"/>
    </location>
    <ligand>
        <name>Zn(2+)</name>
        <dbReference type="ChEBI" id="CHEBI:29105"/>
    </ligand>
</feature>
<dbReference type="PANTHER" id="PTHR12670">
    <property type="entry name" value="CERAMIDASE"/>
    <property type="match status" value="1"/>
</dbReference>
<accession>A0A379LQ72</accession>
<gene>
    <name evidence="8" type="ORF">NCTC10526_02598</name>
</gene>
<evidence type="ECO:0000259" key="7">
    <source>
        <dbReference type="Pfam" id="PF17048"/>
    </source>
</evidence>
<sequence length="710" mass="77160">MLLTSLCAAAVTLSSPACLKNADGSTTDLTSISAQPVDSDSPTLAQSAASEYLVGAAKADITGPAAETGMFGYSAKQAVIGINDRLYSRAFIIAEAKPSEQNRIVYVSTDIGAMFTAVKLEVIKRLQADFGSLYTDENVMLTATHTHVGNGGYSHQKLYQMASQDDTLAGYSQQTFEAIVDGIVRSIKQAHNNLTPGKLSLAQGKLAAATRNRSLAAYYANADAKDFDSNVNEVMTQLRLDAADDTPLGLINWFAIHPTSFSNQFNHLSADNKGYAQLGMEAKLRQQHNPNFVAAFANADEGDVVASGGNANSAAGYEGSQNEWENVIRDGSVQLQKATELWDQGRPVSGPIDTRARWVNLSGYEVAPEFTQGAGKQTLCLPARGYSFAPGAENGPSNIPGVYEGMTRKSLRLSDSVNKVDTSLLGTATRSAFGIVSSVSQDECQAEKPVLLPTGKWGWVDNQQPIQLMRIGNLGLIGIPGEPTTMVGRHLRQAVAKELAPAGVDTLVVAGLANNYSGYVTTRAEYAQQHYEGASTEFGPYQANAYEQEYVQLAQAMREGTKIINNVTPPDRSNKRFAERPGVTFDDKPANQAWGQVLTQPKDSYHHNELVSVTFRGAHPKNNLRTEDTFLKVQRLNQGQWVDYLTDADFETSYTWQREGIAYSKVTINWRINADTPTGTYRIMHLGDWKNGWDDTITPYAGVSHSFTVQ</sequence>
<keyword evidence="2 4" id="KW-0378">Hydrolase</keyword>